<evidence type="ECO:0000313" key="2">
    <source>
        <dbReference type="EMBL" id="GMI70223.1"/>
    </source>
</evidence>
<dbReference type="SUPFAM" id="SSF53098">
    <property type="entry name" value="Ribonuclease H-like"/>
    <property type="match status" value="1"/>
</dbReference>
<accession>A0A9W7H4E6</accession>
<dbReference type="Gene3D" id="3.30.420.10">
    <property type="entry name" value="Ribonuclease H-like superfamily/Ribonuclease H"/>
    <property type="match status" value="1"/>
</dbReference>
<gene>
    <name evidence="2" type="ORF">HRI_000691600</name>
</gene>
<proteinExistence type="predicted"/>
<dbReference type="InterPro" id="IPR012337">
    <property type="entry name" value="RNaseH-like_sf"/>
</dbReference>
<dbReference type="InterPro" id="IPR036397">
    <property type="entry name" value="RNaseH_sf"/>
</dbReference>
<dbReference type="AlphaFoldDB" id="A0A9W7H4E6"/>
<dbReference type="GO" id="GO:0003676">
    <property type="term" value="F:nucleic acid binding"/>
    <property type="evidence" value="ECO:0007669"/>
    <property type="project" value="InterPro"/>
</dbReference>
<dbReference type="OrthoDB" id="115950at2759"/>
<sequence>MDFVSGLPLTPSKKNSVWVIVDRFTKCAHFIPVHTTYSLDKLADLYICEIVRLHGVPKSIVSDRDPRFTARFWECLHRALGTWLNFNTSYHS</sequence>
<dbReference type="GO" id="GO:0015074">
    <property type="term" value="P:DNA integration"/>
    <property type="evidence" value="ECO:0007669"/>
    <property type="project" value="InterPro"/>
</dbReference>
<name>A0A9W7H4E6_HIBTR</name>
<dbReference type="EMBL" id="BSYR01000008">
    <property type="protein sequence ID" value="GMI70223.1"/>
    <property type="molecule type" value="Genomic_DNA"/>
</dbReference>
<dbReference type="PANTHER" id="PTHR35046:SF26">
    <property type="entry name" value="RNA-DIRECTED DNA POLYMERASE"/>
    <property type="match status" value="1"/>
</dbReference>
<dbReference type="Proteomes" id="UP001165190">
    <property type="component" value="Unassembled WGS sequence"/>
</dbReference>
<comment type="caution">
    <text evidence="2">The sequence shown here is derived from an EMBL/GenBank/DDBJ whole genome shotgun (WGS) entry which is preliminary data.</text>
</comment>
<protein>
    <recommendedName>
        <fullName evidence="1">Integrase catalytic domain-containing protein</fullName>
    </recommendedName>
</protein>
<dbReference type="InterPro" id="IPR001584">
    <property type="entry name" value="Integrase_cat-core"/>
</dbReference>
<dbReference type="PANTHER" id="PTHR35046">
    <property type="entry name" value="ZINC KNUCKLE (CCHC-TYPE) FAMILY PROTEIN"/>
    <property type="match status" value="1"/>
</dbReference>
<evidence type="ECO:0000259" key="1">
    <source>
        <dbReference type="PROSITE" id="PS50994"/>
    </source>
</evidence>
<feature type="domain" description="Integrase catalytic" evidence="1">
    <location>
        <begin position="1"/>
        <end position="92"/>
    </location>
</feature>
<reference evidence="2" key="1">
    <citation type="submission" date="2023-05" db="EMBL/GenBank/DDBJ databases">
        <title>Genome and transcriptome analyses reveal genes involved in the formation of fine ridges on petal epidermal cells in Hibiscus trionum.</title>
        <authorList>
            <person name="Koshimizu S."/>
            <person name="Masuda S."/>
            <person name="Ishii T."/>
            <person name="Shirasu K."/>
            <person name="Hoshino A."/>
            <person name="Arita M."/>
        </authorList>
    </citation>
    <scope>NUCLEOTIDE SEQUENCE</scope>
    <source>
        <strain evidence="2">Hamamatsu line</strain>
    </source>
</reference>
<evidence type="ECO:0000313" key="3">
    <source>
        <dbReference type="Proteomes" id="UP001165190"/>
    </source>
</evidence>
<dbReference type="PROSITE" id="PS50994">
    <property type="entry name" value="INTEGRASE"/>
    <property type="match status" value="1"/>
</dbReference>
<organism evidence="2 3">
    <name type="scientific">Hibiscus trionum</name>
    <name type="common">Flower of an hour</name>
    <dbReference type="NCBI Taxonomy" id="183268"/>
    <lineage>
        <taxon>Eukaryota</taxon>
        <taxon>Viridiplantae</taxon>
        <taxon>Streptophyta</taxon>
        <taxon>Embryophyta</taxon>
        <taxon>Tracheophyta</taxon>
        <taxon>Spermatophyta</taxon>
        <taxon>Magnoliopsida</taxon>
        <taxon>eudicotyledons</taxon>
        <taxon>Gunneridae</taxon>
        <taxon>Pentapetalae</taxon>
        <taxon>rosids</taxon>
        <taxon>malvids</taxon>
        <taxon>Malvales</taxon>
        <taxon>Malvaceae</taxon>
        <taxon>Malvoideae</taxon>
        <taxon>Hibiscus</taxon>
    </lineage>
</organism>
<keyword evidence="3" id="KW-1185">Reference proteome</keyword>